<feature type="transmembrane region" description="Helical" evidence="1">
    <location>
        <begin position="834"/>
        <end position="854"/>
    </location>
</feature>
<comment type="caution">
    <text evidence="3">The sequence shown here is derived from an EMBL/GenBank/DDBJ whole genome shotgun (WGS) entry which is preliminary data.</text>
</comment>
<evidence type="ECO:0000313" key="4">
    <source>
        <dbReference type="Proteomes" id="UP000276133"/>
    </source>
</evidence>
<protein>
    <submittedName>
        <fullName evidence="3">Uncharacterized protein</fullName>
    </submittedName>
</protein>
<feature type="signal peptide" evidence="2">
    <location>
        <begin position="1"/>
        <end position="16"/>
    </location>
</feature>
<feature type="chain" id="PRO_5018230140" evidence="2">
    <location>
        <begin position="17"/>
        <end position="1090"/>
    </location>
</feature>
<sequence>MVIIFIIVFAVSSTFAVRYHPGVLKANSDCFPIRNEPSTIVCRSIPQFNTEAVSFFANYKKIVFDLENEYTLSSRTFYNCSFFWSARIHVLFKNLKKISSFAFDSIKIEDNTAVTLQIDGSGLNLDKKKSDSQLLINENAFHNIVVGKKSQFKVEIKNYQSLTIKDNLLQNFAWQNELSEIVLELNDIEFVHYKNRNGKNLDDNLDDYDIDELESSNDLPVLLPKTQIHTLKNNLSYTLQIRNCFGLIFEPFLFSGLLINSFSDFNVILKNMTNLYLSDSMFDSLMLGYYSKFNFIVEKIKYLSLGKSMFSALQTDQYAVFYFHVESVRSGSNITTFDTYDVTETYDGTFYEYDYYYDDYDQDYLPNYIEWLSIPEGFLKNVRMSESSVVQVHFTNIESSLSFSPGSIKEIEMNLDAKFQLMIQDIDGHVIVSQNAFNLIKVMHGLFEFLVDSQRTIVNKNFQPKSVDLTNFKNPIKLLNSVRNWYIRFLDNSINKIFLTSGSNFRFGFLNSNAIVLLDSKSMTDIHVDRFDESKNNLDYRTKLELDIEQSDHFMMDFSSLNFVDPQYLSIAKLIEIDGYKPLIHLIKSNHTFETIFPEYVRKDKNFKMSTERSDLAITQEFCRFYKLRPYMVSLSSIHSNLVYFSHTSISDRFPLSHSESCTSCLLMYLYRTVHRRVDFYFVKDHLPKCFVNLHFGNESRMELLSSRDEQSKNGYVTTIEEGFRNYWKMLDCKYLTGLGLILNYDKVSTPGDESKENYELISNKCARSDQTNVREIELIQKLDSKAWSEISNRIYLRNTMDTKSNRSQKIEITSYKKKTKAKKSNSGFTISSWLILFLVLGSCIGLAILYMSYNKPKKPCLRLRFYRGNNFQRLEYNRNAKNSSMTNMECEDEAEENNDELNGFEYDDEFELNENQLEDNLDCDSNENVDIKVIDASNSSALGNFKTRSLDQIKRLKNNLLNKDKLKTGLLNVTNLNHSHFKKPSRNSKFPSYTYKSTDSTLINNQSGFEAIDEDFKVNSVVTYDVKNQKSTPVIGKSLNLSDNQLVEEPVMRLSTNPLDNVEILDNKIKNQRINLDNAQSQDCSESIA</sequence>
<evidence type="ECO:0000256" key="2">
    <source>
        <dbReference type="SAM" id="SignalP"/>
    </source>
</evidence>
<dbReference type="Proteomes" id="UP000276133">
    <property type="component" value="Unassembled WGS sequence"/>
</dbReference>
<keyword evidence="2" id="KW-0732">Signal</keyword>
<gene>
    <name evidence="3" type="ORF">BpHYR1_012426</name>
</gene>
<name>A0A3M7SNZ2_BRAPC</name>
<dbReference type="AlphaFoldDB" id="A0A3M7SNZ2"/>
<accession>A0A3M7SNZ2</accession>
<keyword evidence="1" id="KW-0472">Membrane</keyword>
<keyword evidence="1" id="KW-1133">Transmembrane helix</keyword>
<proteinExistence type="predicted"/>
<dbReference type="OrthoDB" id="10384391at2759"/>
<keyword evidence="1" id="KW-0812">Transmembrane</keyword>
<organism evidence="3 4">
    <name type="scientific">Brachionus plicatilis</name>
    <name type="common">Marine rotifer</name>
    <name type="synonym">Brachionus muelleri</name>
    <dbReference type="NCBI Taxonomy" id="10195"/>
    <lineage>
        <taxon>Eukaryota</taxon>
        <taxon>Metazoa</taxon>
        <taxon>Spiralia</taxon>
        <taxon>Gnathifera</taxon>
        <taxon>Rotifera</taxon>
        <taxon>Eurotatoria</taxon>
        <taxon>Monogononta</taxon>
        <taxon>Pseudotrocha</taxon>
        <taxon>Ploima</taxon>
        <taxon>Brachionidae</taxon>
        <taxon>Brachionus</taxon>
    </lineage>
</organism>
<reference evidence="3 4" key="1">
    <citation type="journal article" date="2018" name="Sci. Rep.">
        <title>Genomic signatures of local adaptation to the degree of environmental predictability in rotifers.</title>
        <authorList>
            <person name="Franch-Gras L."/>
            <person name="Hahn C."/>
            <person name="Garcia-Roger E.M."/>
            <person name="Carmona M.J."/>
            <person name="Serra M."/>
            <person name="Gomez A."/>
        </authorList>
    </citation>
    <scope>NUCLEOTIDE SEQUENCE [LARGE SCALE GENOMIC DNA]</scope>
    <source>
        <strain evidence="3">HYR1</strain>
    </source>
</reference>
<evidence type="ECO:0000256" key="1">
    <source>
        <dbReference type="SAM" id="Phobius"/>
    </source>
</evidence>
<evidence type="ECO:0000313" key="3">
    <source>
        <dbReference type="EMBL" id="RNA37327.1"/>
    </source>
</evidence>
<dbReference type="EMBL" id="REGN01001059">
    <property type="protein sequence ID" value="RNA37327.1"/>
    <property type="molecule type" value="Genomic_DNA"/>
</dbReference>
<keyword evidence="4" id="KW-1185">Reference proteome</keyword>